<feature type="chain" id="PRO_5029829002" description="Lipoprotein" evidence="1">
    <location>
        <begin position="24"/>
        <end position="576"/>
    </location>
</feature>
<evidence type="ECO:0000313" key="2">
    <source>
        <dbReference type="EMBL" id="MST83585.1"/>
    </source>
</evidence>
<dbReference type="EMBL" id="VUNG01000003">
    <property type="protein sequence ID" value="MST83585.1"/>
    <property type="molecule type" value="Genomic_DNA"/>
</dbReference>
<evidence type="ECO:0000313" key="3">
    <source>
        <dbReference type="Proteomes" id="UP000438914"/>
    </source>
</evidence>
<name>A0A7K0KDP2_9BACT</name>
<dbReference type="PROSITE" id="PS51257">
    <property type="entry name" value="PROKAR_LIPOPROTEIN"/>
    <property type="match status" value="1"/>
</dbReference>
<dbReference type="AlphaFoldDB" id="A0A7K0KDP2"/>
<sequence length="576" mass="61838">MNIRIPFLCSALILMLSSGMLQSCKDNDFSFDNIDATIGLGSDELALPGGNSTKEIALDDVVSLNNSNFIYIDDNGDYQIKVDGGSQETSTVSIAPFTFKTSSSISSTIPMIQGTFQGKLAALNMSSTTPSEVEDLSSVACDQNINVTIKVPNTVRCVDELTLSLPSFLLIDHATNDGANLSISNNTITLNNTVAGSHTMVLHVKSIDFKTSSNLGSTSFDKNNHRASLTADIYLKGRLSKNNIINMGSLSSISGNATADLTITAATGRFHPVFTYDNFGSVQLNNIPDFLSDKSVNMNLYDPHIHLNFNNSLPIAAKVSGRLIARDAQEHTISSVDISTFTVPTGNSVIVLHKQSEAAPQGQTYVTVPGLGNLLKTIPDHIDFVDIKAEADNTQTTEVKLGHDYAMTEQYSFSTPLQLDADAAIAYTDSIDDLNKTVKKLSFKENTVGDPTSINGSLKLEADITNRMPAYLTLTAWGTNLQGDSIPQSQLSVVVDKTVEAASDTQTPATTHLTVTVKPQSNNVLHSLEGLQFRFRAAASNGNNAIVGKTINAKKQTITVKNIKLTKTGKLIGNFN</sequence>
<keyword evidence="1" id="KW-0732">Signal</keyword>
<dbReference type="Proteomes" id="UP000438914">
    <property type="component" value="Unassembled WGS sequence"/>
</dbReference>
<accession>A0A7K0KDP2</accession>
<feature type="signal peptide" evidence="1">
    <location>
        <begin position="1"/>
        <end position="23"/>
    </location>
</feature>
<evidence type="ECO:0008006" key="4">
    <source>
        <dbReference type="Google" id="ProtNLM"/>
    </source>
</evidence>
<gene>
    <name evidence="2" type="ORF">FYJ73_02615</name>
</gene>
<organism evidence="2 3">
    <name type="scientific">Hallella mizrahii</name>
    <dbReference type="NCBI Taxonomy" id="2606637"/>
    <lineage>
        <taxon>Bacteria</taxon>
        <taxon>Pseudomonadati</taxon>
        <taxon>Bacteroidota</taxon>
        <taxon>Bacteroidia</taxon>
        <taxon>Bacteroidales</taxon>
        <taxon>Prevotellaceae</taxon>
        <taxon>Hallella</taxon>
    </lineage>
</organism>
<protein>
    <recommendedName>
        <fullName evidence="4">Lipoprotein</fullName>
    </recommendedName>
</protein>
<dbReference type="RefSeq" id="WP_154533161.1">
    <property type="nucleotide sequence ID" value="NZ_VUNG01000003.1"/>
</dbReference>
<reference evidence="2 3" key="1">
    <citation type="submission" date="2019-08" db="EMBL/GenBank/DDBJ databases">
        <title>In-depth cultivation of the pig gut microbiome towards novel bacterial diversity and tailored functional studies.</title>
        <authorList>
            <person name="Wylensek D."/>
            <person name="Hitch T.C.A."/>
            <person name="Clavel T."/>
        </authorList>
    </citation>
    <scope>NUCLEOTIDE SEQUENCE [LARGE SCALE GENOMIC DNA]</scope>
    <source>
        <strain evidence="2 3">LKV-178-WT-2A</strain>
    </source>
</reference>
<evidence type="ECO:0000256" key="1">
    <source>
        <dbReference type="SAM" id="SignalP"/>
    </source>
</evidence>
<comment type="caution">
    <text evidence="2">The sequence shown here is derived from an EMBL/GenBank/DDBJ whole genome shotgun (WGS) entry which is preliminary data.</text>
</comment>
<proteinExistence type="predicted"/>
<keyword evidence="3" id="KW-1185">Reference proteome</keyword>